<keyword evidence="1 3" id="KW-0863">Zinc-finger</keyword>
<feature type="region of interest" description="Disordered" evidence="5">
    <location>
        <begin position="611"/>
        <end position="631"/>
    </location>
</feature>
<dbReference type="CDD" id="cd19818">
    <property type="entry name" value="Bbox1_ZBBX"/>
    <property type="match status" value="1"/>
</dbReference>
<feature type="coiled-coil region" evidence="4">
    <location>
        <begin position="23"/>
        <end position="57"/>
    </location>
</feature>
<reference evidence="7" key="2">
    <citation type="submission" date="2025-08" db="UniProtKB">
        <authorList>
            <consortium name="Ensembl"/>
        </authorList>
    </citation>
    <scope>IDENTIFICATION</scope>
</reference>
<evidence type="ECO:0000256" key="1">
    <source>
        <dbReference type="ARBA" id="ARBA00022771"/>
    </source>
</evidence>
<dbReference type="PANTHER" id="PTHR28634:SF1">
    <property type="entry name" value="ZINC FINGER B-BOX DOMAIN-CONTAINING PROTEIN 1"/>
    <property type="match status" value="1"/>
</dbReference>
<name>A0A8C9QS34_SCLFO</name>
<dbReference type="Proteomes" id="UP000694397">
    <property type="component" value="Chromosome 10"/>
</dbReference>
<feature type="domain" description="B box-type" evidence="6">
    <location>
        <begin position="135"/>
        <end position="181"/>
    </location>
</feature>
<accession>A0A8C9QS34</accession>
<organism evidence="7 8">
    <name type="scientific">Scleropages formosus</name>
    <name type="common">Asian bonytongue</name>
    <name type="synonym">Osteoglossum formosum</name>
    <dbReference type="NCBI Taxonomy" id="113540"/>
    <lineage>
        <taxon>Eukaryota</taxon>
        <taxon>Metazoa</taxon>
        <taxon>Chordata</taxon>
        <taxon>Craniata</taxon>
        <taxon>Vertebrata</taxon>
        <taxon>Euteleostomi</taxon>
        <taxon>Actinopterygii</taxon>
        <taxon>Neopterygii</taxon>
        <taxon>Teleostei</taxon>
        <taxon>Osteoglossocephala</taxon>
        <taxon>Osteoglossomorpha</taxon>
        <taxon>Osteoglossiformes</taxon>
        <taxon>Osteoglossidae</taxon>
        <taxon>Scleropages</taxon>
    </lineage>
</organism>
<dbReference type="PROSITE" id="PS50119">
    <property type="entry name" value="ZF_BBOX"/>
    <property type="match status" value="1"/>
</dbReference>
<evidence type="ECO:0000256" key="5">
    <source>
        <dbReference type="SAM" id="MobiDB-lite"/>
    </source>
</evidence>
<feature type="compositionally biased region" description="Polar residues" evidence="5">
    <location>
        <begin position="386"/>
        <end position="395"/>
    </location>
</feature>
<keyword evidence="8" id="KW-1185">Reference proteome</keyword>
<evidence type="ECO:0000313" key="7">
    <source>
        <dbReference type="Ensembl" id="ENSSFOP00015003168.1"/>
    </source>
</evidence>
<feature type="region of interest" description="Disordered" evidence="5">
    <location>
        <begin position="750"/>
        <end position="786"/>
    </location>
</feature>
<protein>
    <recommendedName>
        <fullName evidence="6">B box-type domain-containing protein</fullName>
    </recommendedName>
</protein>
<reference evidence="7 8" key="1">
    <citation type="submission" date="2019-04" db="EMBL/GenBank/DDBJ databases">
        <authorList>
            <consortium name="Wellcome Sanger Institute Data Sharing"/>
        </authorList>
    </citation>
    <scope>NUCLEOTIDE SEQUENCE [LARGE SCALE GENOMIC DNA]</scope>
</reference>
<evidence type="ECO:0000259" key="6">
    <source>
        <dbReference type="PROSITE" id="PS50119"/>
    </source>
</evidence>
<sequence>MMELKDLFVLHKASPVKLKPRSVEELRVETAQLQQEHQDMEQRLQELRAAMSREKEERKKLGAFRWKSAHAGSVTGASRRHADSKENNSHKLPSGRVRVRLLKQEPPEELRRAVTKPPRPPLVPGNVASDRKSRLRGKPCGQCETRAAGLMCAECGEDYCVGCFARFHQKGALKHHRMIPMKMEIHTSISTLDVLGRFRRQIDADETSAPLWEGGMARSAAPSEAPVRIQSAEVSTQEGEEDVQQEERGHLGGQRATLLSGDFDEEESARTFQEALERWRQGGKWPHGPEEVLPASRECVATQADLTLRRLVVQVEFQEHGLSYMERLLIKKHRRTPVEQHRPSLHSSWLTDDECPALSAEEMEMKRYCTSLFFAPAAGGHRQCKGPTQRSPNSEETVDGDMAGGPKPTTSSAVEWGAQSKDAHEAQELDAAAPITVDSRDPPDPSQTRMTDSPELDLSFRVRSPETCLISKISVTQSTEPDLSIRTQMVHSPEPVMFSKTSVTQSAEPVRSSRSVVSQSSEAALSFRSPLTQLPEPDLSFRIQMARTAEVSRFSMTRMNHSPQPDLSFKTGMTQSAEPSLSPWIQMARSPEPDLPSDCTMLRSPRLGLISAKFPRPQPPVTAPCGPSRSPRLPLWLRSAPALRSSFSARESSFGLGASLSGSLYPRGAEEHSPDPVDPTPNPASSPGLGHRSDLACGSDSDTGAGICGEPSEELPNSPEALCSLSHGELTRPHWTLGLVPIPGPGAIAEAPCSPVEPAAGSGSGWQLMDRDGLHTSQPLPTSFSPPVSLPLYPGLPSQSLSLSLSPSPPDSPSVSSSLSPPPSRAFVSLRSLPTSPPITPPLSLSVLRPYSPPLSPPLSQDFRGVDQSLSEEPFLKEDAERFTLARLEEELRRMSTEPPSPSLGPATPHDPGTPPPSQRTPCMRRCSARVEESEEEEGGV</sequence>
<gene>
    <name evidence="7" type="primary">zbbx</name>
</gene>
<keyword evidence="1 3" id="KW-0479">Metal-binding</keyword>
<evidence type="ECO:0000256" key="4">
    <source>
        <dbReference type="SAM" id="Coils"/>
    </source>
</evidence>
<dbReference type="GeneID" id="108924615"/>
<dbReference type="InterPro" id="IPR037688">
    <property type="entry name" value="ZBBX"/>
</dbReference>
<dbReference type="PANTHER" id="PTHR28634">
    <property type="entry name" value="ZINC FINGER B-BOX DOMAIN-CONTAINING PROTEIN 1"/>
    <property type="match status" value="1"/>
</dbReference>
<evidence type="ECO:0000256" key="2">
    <source>
        <dbReference type="ARBA" id="ARBA00022833"/>
    </source>
</evidence>
<feature type="region of interest" description="Disordered" evidence="5">
    <location>
        <begin position="665"/>
        <end position="723"/>
    </location>
</feature>
<dbReference type="InterPro" id="IPR000315">
    <property type="entry name" value="Znf_B-box"/>
</dbReference>
<keyword evidence="2" id="KW-0862">Zinc</keyword>
<evidence type="ECO:0000313" key="8">
    <source>
        <dbReference type="Proteomes" id="UP000694397"/>
    </source>
</evidence>
<feature type="region of interest" description="Disordered" evidence="5">
    <location>
        <begin position="108"/>
        <end position="139"/>
    </location>
</feature>
<feature type="compositionally biased region" description="Polar residues" evidence="5">
    <location>
        <begin position="775"/>
        <end position="786"/>
    </location>
</feature>
<feature type="compositionally biased region" description="Basic and acidic residues" evidence="5">
    <location>
        <begin position="874"/>
        <end position="896"/>
    </location>
</feature>
<feature type="region of interest" description="Disordered" evidence="5">
    <location>
        <begin position="232"/>
        <end position="251"/>
    </location>
</feature>
<dbReference type="AlphaFoldDB" id="A0A8C9QS34"/>
<reference evidence="7" key="3">
    <citation type="submission" date="2025-09" db="UniProtKB">
        <authorList>
            <consortium name="Ensembl"/>
        </authorList>
    </citation>
    <scope>IDENTIFICATION</scope>
</reference>
<dbReference type="GeneTree" id="ENSGT00940000167407"/>
<feature type="region of interest" description="Disordered" evidence="5">
    <location>
        <begin position="800"/>
        <end position="941"/>
    </location>
</feature>
<proteinExistence type="predicted"/>
<dbReference type="RefSeq" id="XP_018591629.1">
    <property type="nucleotide sequence ID" value="XM_018736113.1"/>
</dbReference>
<dbReference type="OrthoDB" id="6226111at2759"/>
<feature type="region of interest" description="Disordered" evidence="5">
    <location>
        <begin position="380"/>
        <end position="454"/>
    </location>
</feature>
<dbReference type="CTD" id="79740"/>
<keyword evidence="4" id="KW-0175">Coiled coil</keyword>
<evidence type="ECO:0000256" key="3">
    <source>
        <dbReference type="PROSITE-ProRule" id="PRU00024"/>
    </source>
</evidence>
<dbReference type="KEGG" id="sfm:108924615"/>
<dbReference type="Ensembl" id="ENSSFOT00015003219.2">
    <property type="protein sequence ID" value="ENSSFOP00015003168.1"/>
    <property type="gene ID" value="ENSSFOG00015002069.2"/>
</dbReference>
<feature type="compositionally biased region" description="Basic and acidic residues" evidence="5">
    <location>
        <begin position="80"/>
        <end position="89"/>
    </location>
</feature>
<feature type="region of interest" description="Disordered" evidence="5">
    <location>
        <begin position="71"/>
        <end position="94"/>
    </location>
</feature>
<dbReference type="GO" id="GO:0008270">
    <property type="term" value="F:zinc ion binding"/>
    <property type="evidence" value="ECO:0007669"/>
    <property type="project" value="UniProtKB-KW"/>
</dbReference>